<feature type="transmembrane region" description="Helical" evidence="6">
    <location>
        <begin position="330"/>
        <end position="351"/>
    </location>
</feature>
<dbReference type="InterPro" id="IPR003524">
    <property type="entry name" value="PNAcMuramoyl-5peptid_Trfase"/>
</dbReference>
<dbReference type="GO" id="GO:0046872">
    <property type="term" value="F:metal ion binding"/>
    <property type="evidence" value="ECO:0007669"/>
    <property type="project" value="UniProtKB-KW"/>
</dbReference>
<dbReference type="GO" id="GO:0071555">
    <property type="term" value="P:cell wall organization"/>
    <property type="evidence" value="ECO:0007669"/>
    <property type="project" value="UniProtKB-KW"/>
</dbReference>
<dbReference type="PATRIC" id="fig|1618650.3.peg.100"/>
<dbReference type="CDD" id="cd06852">
    <property type="entry name" value="GT_MraY"/>
    <property type="match status" value="1"/>
</dbReference>
<comment type="similarity">
    <text evidence="6">Belongs to the glycosyltransferase 4 family. MraY subfamily.</text>
</comment>
<dbReference type="HAMAP" id="MF_00038">
    <property type="entry name" value="MraY"/>
    <property type="match status" value="1"/>
</dbReference>
<dbReference type="GO" id="GO:0051301">
    <property type="term" value="P:cell division"/>
    <property type="evidence" value="ECO:0007669"/>
    <property type="project" value="UniProtKB-KW"/>
</dbReference>
<feature type="transmembrane region" description="Helical" evidence="6">
    <location>
        <begin position="202"/>
        <end position="221"/>
    </location>
</feature>
<feature type="binding site" evidence="8">
    <location>
        <position position="195"/>
    </location>
    <ligand>
        <name>Mg(2+)</name>
        <dbReference type="ChEBI" id="CHEBI:18420"/>
    </ligand>
</feature>
<gene>
    <name evidence="6" type="primary">mraY</name>
    <name evidence="9" type="ORF">UY81_C0007G0004</name>
</gene>
<feature type="transmembrane region" description="Helical" evidence="6">
    <location>
        <begin position="12"/>
        <end position="33"/>
    </location>
</feature>
<evidence type="ECO:0000256" key="3">
    <source>
        <dbReference type="ARBA" id="ARBA00022692"/>
    </source>
</evidence>
<evidence type="ECO:0000256" key="8">
    <source>
        <dbReference type="PIRSR" id="PIRSR600715-1"/>
    </source>
</evidence>
<dbReference type="GO" id="GO:0051992">
    <property type="term" value="F:UDP-N-acetylmuramoyl-L-alanyl-D-glutamyl-meso-2,6-diaminopimelyl-D-alanyl-D-alanine:undecaprenyl-phosphate transferase activity"/>
    <property type="evidence" value="ECO:0007669"/>
    <property type="project" value="RHEA"/>
</dbReference>
<keyword evidence="5 6" id="KW-0472">Membrane</keyword>
<dbReference type="InterPro" id="IPR000715">
    <property type="entry name" value="Glycosyl_transferase_4"/>
</dbReference>
<protein>
    <recommendedName>
        <fullName evidence="6 7">Phospho-N-acetylmuramoyl-pentapeptide-transferase</fullName>
        <ecNumber evidence="6 7">2.7.8.13</ecNumber>
    </recommendedName>
    <alternativeName>
        <fullName evidence="6">UDP-MurNAc-pentapeptide phosphotransferase</fullName>
    </alternativeName>
</protein>
<dbReference type="EC" id="2.7.8.13" evidence="6 7"/>
<reference evidence="9 10" key="1">
    <citation type="journal article" date="2015" name="Nature">
        <title>rRNA introns, odd ribosomes, and small enigmatic genomes across a large radiation of phyla.</title>
        <authorList>
            <person name="Brown C.T."/>
            <person name="Hug L.A."/>
            <person name="Thomas B.C."/>
            <person name="Sharon I."/>
            <person name="Castelle C.J."/>
            <person name="Singh A."/>
            <person name="Wilkins M.J."/>
            <person name="Williams K.H."/>
            <person name="Banfield J.F."/>
        </authorList>
    </citation>
    <scope>NUCLEOTIDE SEQUENCE [LARGE SCALE GENOMIC DNA]</scope>
</reference>
<evidence type="ECO:0000256" key="1">
    <source>
        <dbReference type="ARBA" id="ARBA00004141"/>
    </source>
</evidence>
<keyword evidence="2 6" id="KW-0808">Transferase</keyword>
<keyword evidence="4 6" id="KW-1133">Transmembrane helix</keyword>
<dbReference type="AlphaFoldDB" id="A0A0G1Y0K8"/>
<dbReference type="EMBL" id="LCRM01000007">
    <property type="protein sequence ID" value="KKW36983.1"/>
    <property type="molecule type" value="Genomic_DNA"/>
</dbReference>
<keyword evidence="6" id="KW-0961">Cell wall biogenesis/degradation</keyword>
<dbReference type="GO" id="GO:0009252">
    <property type="term" value="P:peptidoglycan biosynthetic process"/>
    <property type="evidence" value="ECO:0007669"/>
    <property type="project" value="UniProtKB-UniRule"/>
</dbReference>
<keyword evidence="6" id="KW-0131">Cell cycle</keyword>
<keyword evidence="6 8" id="KW-0479">Metal-binding</keyword>
<keyword evidence="6 8" id="KW-0460">Magnesium</keyword>
<dbReference type="PANTHER" id="PTHR22926">
    <property type="entry name" value="PHOSPHO-N-ACETYLMURAMOYL-PENTAPEPTIDE-TRANSFERASE"/>
    <property type="match status" value="1"/>
</dbReference>
<feature type="transmembrane region" description="Helical" evidence="6">
    <location>
        <begin position="104"/>
        <end position="120"/>
    </location>
</feature>
<keyword evidence="3 6" id="KW-0812">Transmembrane</keyword>
<evidence type="ECO:0000256" key="4">
    <source>
        <dbReference type="ARBA" id="ARBA00022989"/>
    </source>
</evidence>
<evidence type="ECO:0000256" key="2">
    <source>
        <dbReference type="ARBA" id="ARBA00022679"/>
    </source>
</evidence>
<evidence type="ECO:0000256" key="7">
    <source>
        <dbReference type="NCBIfam" id="TIGR00445"/>
    </source>
</evidence>
<sequence>MTLESFEIIRLLILTTIAFAVAFFSAPPLIRFLHAAKMGKSIRSAAETPVYSKLHAKKNGTPTMGGIVVWLTVLLLAFVFAAFYQWSPESFLGKLNFLTRPQTLLPLGALVASAIVGLVDDYWNIKKIGPSGGGLRVRHRLLIYAAVAAFGAWWFSAKLGFDLLHVPFMGDFVIGPWWYALFFLVVIVATAFSVNETDGLDGLAGGTLFIAFGAYAIIAFAQGKYDLAVFCGVIIGALLAFLWFNIHPARFFLGDTGAMSLGVTLGIVAMLTNAALLLPIIGFVFVLESSSVLLQLWWRRVFKKKLLRSSPLHHHLEAKGWPEPQIVMRLWVVSIVVAAIGVAISLMDALIKNVK</sequence>
<dbReference type="PANTHER" id="PTHR22926:SF5">
    <property type="entry name" value="PHOSPHO-N-ACETYLMURAMOYL-PENTAPEPTIDE-TRANSFERASE HOMOLOG"/>
    <property type="match status" value="1"/>
</dbReference>
<dbReference type="Proteomes" id="UP000034290">
    <property type="component" value="Unassembled WGS sequence"/>
</dbReference>
<dbReference type="GO" id="GO:0005886">
    <property type="term" value="C:plasma membrane"/>
    <property type="evidence" value="ECO:0007669"/>
    <property type="project" value="UniProtKB-SubCell"/>
</dbReference>
<evidence type="ECO:0000256" key="5">
    <source>
        <dbReference type="ARBA" id="ARBA00023136"/>
    </source>
</evidence>
<dbReference type="GO" id="GO:0008963">
    <property type="term" value="F:phospho-N-acetylmuramoyl-pentapeptide-transferase activity"/>
    <property type="evidence" value="ECO:0007669"/>
    <property type="project" value="UniProtKB-UniRule"/>
</dbReference>
<evidence type="ECO:0000313" key="9">
    <source>
        <dbReference type="EMBL" id="KKW36983.1"/>
    </source>
</evidence>
<name>A0A0G1Y0K8_9BACT</name>
<organism evidence="9 10">
    <name type="scientific">Candidatus Giovannonibacteria bacterium GW2011_GWA2_53_7</name>
    <dbReference type="NCBI Taxonomy" id="1618650"/>
    <lineage>
        <taxon>Bacteria</taxon>
        <taxon>Candidatus Giovannoniibacteriota</taxon>
    </lineage>
</organism>
<comment type="cofactor">
    <cofactor evidence="6 8">
        <name>Mg(2+)</name>
        <dbReference type="ChEBI" id="CHEBI:18420"/>
    </cofactor>
</comment>
<feature type="transmembrane region" description="Helical" evidence="6">
    <location>
        <begin position="227"/>
        <end position="244"/>
    </location>
</feature>
<accession>A0A0G1Y0K8</accession>
<keyword evidence="6" id="KW-0132">Cell division</keyword>
<evidence type="ECO:0000256" key="6">
    <source>
        <dbReference type="HAMAP-Rule" id="MF_00038"/>
    </source>
</evidence>
<comment type="function">
    <text evidence="6">Catalyzes the initial step of the lipid cycle reactions in the biosynthesis of the cell wall peptidoglycan: transfers peptidoglycan precursor phospho-MurNAc-pentapeptide from UDP-MurNAc-pentapeptide onto the lipid carrier undecaprenyl phosphate, yielding undecaprenyl-pyrophosphoryl-MurNAc-pentapeptide, known as lipid I.</text>
</comment>
<dbReference type="Pfam" id="PF00953">
    <property type="entry name" value="Glycos_transf_4"/>
    <property type="match status" value="1"/>
</dbReference>
<comment type="caution">
    <text evidence="9">The sequence shown here is derived from an EMBL/GenBank/DDBJ whole genome shotgun (WGS) entry which is preliminary data.</text>
</comment>
<dbReference type="GO" id="GO:0008360">
    <property type="term" value="P:regulation of cell shape"/>
    <property type="evidence" value="ECO:0007669"/>
    <property type="project" value="UniProtKB-KW"/>
</dbReference>
<keyword evidence="6" id="KW-1003">Cell membrane</keyword>
<evidence type="ECO:0000313" key="10">
    <source>
        <dbReference type="Proteomes" id="UP000034290"/>
    </source>
</evidence>
<feature type="transmembrane region" description="Helical" evidence="6">
    <location>
        <begin position="141"/>
        <end position="157"/>
    </location>
</feature>
<dbReference type="NCBIfam" id="TIGR00445">
    <property type="entry name" value="mraY"/>
    <property type="match status" value="1"/>
</dbReference>
<proteinExistence type="inferred from homology"/>
<comment type="subcellular location">
    <subcellularLocation>
        <location evidence="6">Cell membrane</location>
        <topology evidence="6">Multi-pass membrane protein</topology>
    </subcellularLocation>
    <subcellularLocation>
        <location evidence="1">Membrane</location>
        <topology evidence="1">Multi-pass membrane protein</topology>
    </subcellularLocation>
</comment>
<comment type="pathway">
    <text evidence="6">Cell wall biogenesis; peptidoglycan biosynthesis.</text>
</comment>
<keyword evidence="6" id="KW-0573">Peptidoglycan synthesis</keyword>
<dbReference type="UniPathway" id="UPA00219"/>
<feature type="transmembrane region" description="Helical" evidence="6">
    <location>
        <begin position="63"/>
        <end position="84"/>
    </location>
</feature>
<keyword evidence="6" id="KW-0133">Cell shape</keyword>
<feature type="binding site" evidence="8">
    <location>
        <position position="255"/>
    </location>
    <ligand>
        <name>Mg(2+)</name>
        <dbReference type="ChEBI" id="CHEBI:18420"/>
    </ligand>
</feature>
<comment type="catalytic activity">
    <reaction evidence="6">
        <text>UDP-N-acetyl-alpha-D-muramoyl-L-alanyl-gamma-D-glutamyl-meso-2,6-diaminopimeloyl-D-alanyl-D-alanine + di-trans,octa-cis-undecaprenyl phosphate = di-trans,octa-cis-undecaprenyl diphospho-N-acetyl-alpha-D-muramoyl-L-alanyl-D-glutamyl-meso-2,6-diaminopimeloyl-D-alanyl-D-alanine + UMP</text>
        <dbReference type="Rhea" id="RHEA:28386"/>
        <dbReference type="ChEBI" id="CHEBI:57865"/>
        <dbReference type="ChEBI" id="CHEBI:60392"/>
        <dbReference type="ChEBI" id="CHEBI:61386"/>
        <dbReference type="ChEBI" id="CHEBI:61387"/>
        <dbReference type="EC" id="2.7.8.13"/>
    </reaction>
</comment>
<feature type="transmembrane region" description="Helical" evidence="6">
    <location>
        <begin position="177"/>
        <end position="195"/>
    </location>
</feature>